<dbReference type="EMBL" id="AMSG01000002">
    <property type="protein sequence ID" value="EKF56238.1"/>
    <property type="molecule type" value="Genomic_DNA"/>
</dbReference>
<dbReference type="eggNOG" id="COG2309">
    <property type="taxonomic scope" value="Bacteria"/>
</dbReference>
<dbReference type="Proteomes" id="UP000007364">
    <property type="component" value="Unassembled WGS sequence"/>
</dbReference>
<name>K2P5H9_9FLAO</name>
<keyword evidence="2" id="KW-1185">Reference proteome</keyword>
<gene>
    <name evidence="1" type="ORF">I215_01908</name>
</gene>
<dbReference type="AlphaFoldDB" id="K2P5H9"/>
<reference evidence="1 2" key="1">
    <citation type="journal article" date="2012" name="J. Bacteriol.">
        <title>Genome Sequence of Galbibacter marinum Type Strain ck-I2-15.</title>
        <authorList>
            <person name="Lai Q."/>
            <person name="Li C."/>
            <person name="Shao Z."/>
        </authorList>
    </citation>
    <scope>NUCLEOTIDE SEQUENCE [LARGE SCALE GENOMIC DNA]</scope>
    <source>
        <strain evidence="2">ck-I2-15</strain>
    </source>
</reference>
<proteinExistence type="predicted"/>
<protein>
    <submittedName>
        <fullName evidence="1">Uncharacterized protein</fullName>
    </submittedName>
</protein>
<evidence type="ECO:0000313" key="1">
    <source>
        <dbReference type="EMBL" id="EKF56238.1"/>
    </source>
</evidence>
<dbReference type="Pfam" id="PF20459">
    <property type="entry name" value="DUF6712"/>
    <property type="match status" value="2"/>
</dbReference>
<dbReference type="STRING" id="555500.I215_01908"/>
<comment type="caution">
    <text evidence="1">The sequence shown here is derived from an EMBL/GenBank/DDBJ whole genome shotgun (WGS) entry which is preliminary data.</text>
</comment>
<organism evidence="1 2">
    <name type="scientific">Galbibacter marinus</name>
    <dbReference type="NCBI Taxonomy" id="555500"/>
    <lineage>
        <taxon>Bacteria</taxon>
        <taxon>Pseudomonadati</taxon>
        <taxon>Bacteroidota</taxon>
        <taxon>Flavobacteriia</taxon>
        <taxon>Flavobacteriales</taxon>
        <taxon>Flavobacteriaceae</taxon>
        <taxon>Galbibacter</taxon>
    </lineage>
</organism>
<evidence type="ECO:0000313" key="2">
    <source>
        <dbReference type="Proteomes" id="UP000007364"/>
    </source>
</evidence>
<dbReference type="InterPro" id="IPR046558">
    <property type="entry name" value="DUF6712"/>
</dbReference>
<accession>K2P5H9</accession>
<dbReference type="OrthoDB" id="1166630at2"/>
<dbReference type="RefSeq" id="WP_008990257.1">
    <property type="nucleotide sequence ID" value="NZ_AMSG01000002.1"/>
</dbReference>
<sequence length="313" mass="35745">MTLIKDTLTIKSHVNINLNFNWDSVEPFVKQAERQYIKAIIGKTLYAAWSDAAPTTGAQKEAFDLFVEASANLSLLKYIPQGNVNVSDNGIQNNSNEYTKPAEWWQIRDLQRAYESNGLTAIDEALKLMEDTEEGFPDWIGTEGYTIFKELYTSKTQDFQRYFNINNSRRTFLSLRPYILESQEQIFNWIDSNTLGIIKEHETPEAGTALKYMQAAQVNYTVAKAASSGVFLLKSSGMFTRSEEASLSNTKIDKLSDEELYRLKNDRITAGEEYLKKLKKVLQDHPDIFPDFSNQFPLNKSDTFINTKSIVAF</sequence>